<dbReference type="OrthoDB" id="8526168at2"/>
<dbReference type="EMBL" id="BMWV01000004">
    <property type="protein sequence ID" value="GGY38548.1"/>
    <property type="molecule type" value="Genomic_DNA"/>
</dbReference>
<gene>
    <name evidence="3" type="ORF">EYF70_14465</name>
    <name evidence="2" type="ORF">GCM10007387_20680</name>
</gene>
<keyword evidence="4" id="KW-1185">Reference proteome</keyword>
<dbReference type="Proteomes" id="UP000628442">
    <property type="component" value="Unassembled WGS sequence"/>
</dbReference>
<evidence type="ECO:0000313" key="3">
    <source>
        <dbReference type="EMBL" id="QBI01923.1"/>
    </source>
</evidence>
<name>A0A411WZ06_9BURK</name>
<feature type="compositionally biased region" description="Gly residues" evidence="1">
    <location>
        <begin position="421"/>
        <end position="430"/>
    </location>
</feature>
<accession>A0A411WZ06</accession>
<evidence type="ECO:0000313" key="4">
    <source>
        <dbReference type="Proteomes" id="UP000292307"/>
    </source>
</evidence>
<reference evidence="2" key="1">
    <citation type="journal article" date="2014" name="Int. J. Syst. Evol. Microbiol.">
        <title>Complete genome sequence of Corynebacterium casei LMG S-19264T (=DSM 44701T), isolated from a smear-ripened cheese.</title>
        <authorList>
            <consortium name="US DOE Joint Genome Institute (JGI-PGF)"/>
            <person name="Walter F."/>
            <person name="Albersmeier A."/>
            <person name="Kalinowski J."/>
            <person name="Ruckert C."/>
        </authorList>
    </citation>
    <scope>NUCLEOTIDE SEQUENCE</scope>
    <source>
        <strain evidence="2">KCTC 12343</strain>
    </source>
</reference>
<organism evidence="2 5">
    <name type="scientific">Pseudoduganella albidiflava</name>
    <dbReference type="NCBI Taxonomy" id="321983"/>
    <lineage>
        <taxon>Bacteria</taxon>
        <taxon>Pseudomonadati</taxon>
        <taxon>Pseudomonadota</taxon>
        <taxon>Betaproteobacteria</taxon>
        <taxon>Burkholderiales</taxon>
        <taxon>Oxalobacteraceae</taxon>
        <taxon>Telluria group</taxon>
        <taxon>Pseudoduganella</taxon>
    </lineage>
</organism>
<reference evidence="3 4" key="2">
    <citation type="submission" date="2019-02" db="EMBL/GenBank/DDBJ databases">
        <title>Draft Genome Sequences of Six Type Strains of the Genus Massilia.</title>
        <authorList>
            <person name="Miess H."/>
            <person name="Frediansyhah A."/>
            <person name="Gross H."/>
        </authorList>
    </citation>
    <scope>NUCLEOTIDE SEQUENCE [LARGE SCALE GENOMIC DNA]</scope>
    <source>
        <strain evidence="3 4">DSM 17472</strain>
    </source>
</reference>
<dbReference type="AlphaFoldDB" id="A0A411WZ06"/>
<feature type="region of interest" description="Disordered" evidence="1">
    <location>
        <begin position="418"/>
        <end position="437"/>
    </location>
</feature>
<protein>
    <submittedName>
        <fullName evidence="2">Uncharacterized protein</fullName>
    </submittedName>
</protein>
<dbReference type="Proteomes" id="UP000292307">
    <property type="component" value="Chromosome"/>
</dbReference>
<dbReference type="RefSeq" id="WP_131146041.1">
    <property type="nucleotide sequence ID" value="NZ_BMWV01000004.1"/>
</dbReference>
<proteinExistence type="predicted"/>
<dbReference type="EMBL" id="CP036401">
    <property type="protein sequence ID" value="QBI01923.1"/>
    <property type="molecule type" value="Genomic_DNA"/>
</dbReference>
<evidence type="ECO:0000313" key="5">
    <source>
        <dbReference type="Proteomes" id="UP000628442"/>
    </source>
</evidence>
<evidence type="ECO:0000313" key="2">
    <source>
        <dbReference type="EMBL" id="GGY38548.1"/>
    </source>
</evidence>
<sequence>MLAKQLFYLTSDQLHAWQWQRNTLFGPHIFPATRAGLNDFLAYLDRHGNRPGYLLTDLIEEDYTRLLLPHVRGRAGRKLRERRLVQHYRDTPYRAALVQGRSVEGRRDDEVLFTALTNPLLLTPWVDAMELMQTPLAGVYSCAMLGRDVLHRLAMRHRHVLLASWHTAGLRQTYFLRGAVKFSRLVQATPEEAQLHAVATQTARTQQFLGSVRLLARGDVLHVLVLAAPDQVERLAAECTNTAETIYHIVPLDTAATALHVGGAAQGVAAHVAEPTLLAMLARNPPASHYPTGAAGNYYRLLQARLSLYASSAVLATAGVVWSILNLASYTLAHGSAEGFRSETAHYRANYDRSMSSMPPAADKTANMRAAVSIDRTVARQGPWPVAMMRMVSGALEQSPQVRISRLDWRADVPGAPSGPIVGGAGGASGASGTAGTPALAAPTSSLALGIPKSPPQKLRVEAEVLSARNDYRKVLGEMNVFAQRLASIPNVTVEIVQLPFDIRPTQKLSGTVGAPTAGQEQNKFTLDLTWTP</sequence>
<evidence type="ECO:0000256" key="1">
    <source>
        <dbReference type="SAM" id="MobiDB-lite"/>
    </source>
</evidence>
<reference evidence="2" key="3">
    <citation type="submission" date="2022-12" db="EMBL/GenBank/DDBJ databases">
        <authorList>
            <person name="Sun Q."/>
            <person name="Kim S."/>
        </authorList>
    </citation>
    <scope>NUCLEOTIDE SEQUENCE</scope>
    <source>
        <strain evidence="2">KCTC 12343</strain>
    </source>
</reference>